<dbReference type="PATRIC" id="fig|1441095.3.peg.1348"/>
<feature type="transmembrane region" description="Helical" evidence="1">
    <location>
        <begin position="29"/>
        <end position="46"/>
    </location>
</feature>
<dbReference type="EMBL" id="CP012600">
    <property type="protein sequence ID" value="ALC81224.1"/>
    <property type="molecule type" value="Genomic_DNA"/>
</dbReference>
<proteinExistence type="predicted"/>
<gene>
    <name evidence="2" type="ORF">AM592_06160</name>
</gene>
<evidence type="ECO:0000256" key="1">
    <source>
        <dbReference type="SAM" id="Phobius"/>
    </source>
</evidence>
<keyword evidence="1" id="KW-1133">Transmembrane helix</keyword>
<keyword evidence="1" id="KW-0812">Transmembrane</keyword>
<evidence type="ECO:0000313" key="3">
    <source>
        <dbReference type="Proteomes" id="UP000067625"/>
    </source>
</evidence>
<reference evidence="2 3" key="2">
    <citation type="journal article" date="2016" name="Int. J. Syst. Evol. Microbiol.">
        <title>Bacillus gobiensis sp. nov., isolated from a soil sample.</title>
        <authorList>
            <person name="Liu B."/>
            <person name="Liu G.H."/>
            <person name="Cetin S."/>
            <person name="Schumann P."/>
            <person name="Pan Z.Z."/>
            <person name="Chen Q.Q."/>
        </authorList>
    </citation>
    <scope>NUCLEOTIDE SEQUENCE [LARGE SCALE GENOMIC DNA]</scope>
    <source>
        <strain evidence="2 3">FJAT-4402</strain>
    </source>
</reference>
<keyword evidence="3" id="KW-1185">Reference proteome</keyword>
<sequence>MDILITSHILTKAGTALERAGLMRGHTKVNGGFVMYLYCVILFFILRKKRGSMKVNQDDFH</sequence>
<name>A0A0M4FFQ9_9BACI</name>
<keyword evidence="1" id="KW-0472">Membrane</keyword>
<organism evidence="2 3">
    <name type="scientific">Bacillus gobiensis</name>
    <dbReference type="NCBI Taxonomy" id="1441095"/>
    <lineage>
        <taxon>Bacteria</taxon>
        <taxon>Bacillati</taxon>
        <taxon>Bacillota</taxon>
        <taxon>Bacilli</taxon>
        <taxon>Bacillales</taxon>
        <taxon>Bacillaceae</taxon>
        <taxon>Bacillus</taxon>
    </lineage>
</organism>
<reference evidence="3" key="1">
    <citation type="submission" date="2015-08" db="EMBL/GenBank/DDBJ databases">
        <title>Genome sequencing project for genomic taxonomy and phylogenomics of Bacillus-like bacteria.</title>
        <authorList>
            <person name="Liu B."/>
            <person name="Wang J."/>
            <person name="Zhu Y."/>
            <person name="Liu G."/>
            <person name="Chen Q."/>
            <person name="Chen Z."/>
            <person name="Lan J."/>
            <person name="Che J."/>
            <person name="Ge C."/>
            <person name="Shi H."/>
            <person name="Pan Z."/>
            <person name="Liu X."/>
        </authorList>
    </citation>
    <scope>NUCLEOTIDE SEQUENCE [LARGE SCALE GENOMIC DNA]</scope>
    <source>
        <strain evidence="3">FJAT-4402</strain>
    </source>
</reference>
<dbReference type="AlphaFoldDB" id="A0A0M4FFQ9"/>
<dbReference type="Proteomes" id="UP000067625">
    <property type="component" value="Chromosome"/>
</dbReference>
<evidence type="ECO:0000313" key="2">
    <source>
        <dbReference type="EMBL" id="ALC81224.1"/>
    </source>
</evidence>
<protein>
    <submittedName>
        <fullName evidence="2">Uncharacterized protein</fullName>
    </submittedName>
</protein>
<accession>A0A0M4FFQ9</accession>